<dbReference type="Gene3D" id="2.40.50.460">
    <property type="match status" value="1"/>
</dbReference>
<evidence type="ECO:0000259" key="6">
    <source>
        <dbReference type="Pfam" id="PF01368"/>
    </source>
</evidence>
<keyword evidence="5 9" id="KW-0269">Exonuclease</keyword>
<dbReference type="InterPro" id="IPR001667">
    <property type="entry name" value="DDH_dom"/>
</dbReference>
<accession>A0A9D9ICI5</accession>
<evidence type="ECO:0000256" key="5">
    <source>
        <dbReference type="ARBA" id="ARBA00022839"/>
    </source>
</evidence>
<keyword evidence="4" id="KW-0378">Hydrolase</keyword>
<evidence type="ECO:0000259" key="8">
    <source>
        <dbReference type="Pfam" id="PF17768"/>
    </source>
</evidence>
<reference evidence="9" key="1">
    <citation type="submission" date="2020-10" db="EMBL/GenBank/DDBJ databases">
        <authorList>
            <person name="Gilroy R."/>
        </authorList>
    </citation>
    <scope>NUCLEOTIDE SEQUENCE</scope>
    <source>
        <strain evidence="9">14700</strain>
    </source>
</reference>
<dbReference type="GO" id="GO:0003676">
    <property type="term" value="F:nucleic acid binding"/>
    <property type="evidence" value="ECO:0007669"/>
    <property type="project" value="InterPro"/>
</dbReference>
<dbReference type="GO" id="GO:0006310">
    <property type="term" value="P:DNA recombination"/>
    <property type="evidence" value="ECO:0007669"/>
    <property type="project" value="InterPro"/>
</dbReference>
<evidence type="ECO:0000256" key="2">
    <source>
        <dbReference type="ARBA" id="ARBA00019841"/>
    </source>
</evidence>
<dbReference type="Pfam" id="PF01368">
    <property type="entry name" value="DHH"/>
    <property type="match status" value="1"/>
</dbReference>
<dbReference type="Gene3D" id="3.90.1640.30">
    <property type="match status" value="2"/>
</dbReference>
<dbReference type="InterPro" id="IPR038763">
    <property type="entry name" value="DHH_sf"/>
</dbReference>
<evidence type="ECO:0000256" key="1">
    <source>
        <dbReference type="ARBA" id="ARBA00005915"/>
    </source>
</evidence>
<dbReference type="PANTHER" id="PTHR30255">
    <property type="entry name" value="SINGLE-STRANDED-DNA-SPECIFIC EXONUCLEASE RECJ"/>
    <property type="match status" value="1"/>
</dbReference>
<dbReference type="Pfam" id="PF17768">
    <property type="entry name" value="RecJ_OB"/>
    <property type="match status" value="1"/>
</dbReference>
<evidence type="ECO:0000259" key="7">
    <source>
        <dbReference type="Pfam" id="PF02272"/>
    </source>
</evidence>
<dbReference type="GO" id="GO:0008409">
    <property type="term" value="F:5'-3' exonuclease activity"/>
    <property type="evidence" value="ECO:0007669"/>
    <property type="project" value="InterPro"/>
</dbReference>
<feature type="domain" description="DHHA1" evidence="7">
    <location>
        <begin position="493"/>
        <end position="585"/>
    </location>
</feature>
<dbReference type="InterPro" id="IPR051673">
    <property type="entry name" value="SSDNA_exonuclease_RecJ"/>
</dbReference>
<comment type="caution">
    <text evidence="9">The sequence shown here is derived from an EMBL/GenBank/DDBJ whole genome shotgun (WGS) entry which is preliminary data.</text>
</comment>
<dbReference type="GO" id="GO:0006281">
    <property type="term" value="P:DNA repair"/>
    <property type="evidence" value="ECO:0007669"/>
    <property type="project" value="InterPro"/>
</dbReference>
<feature type="domain" description="DDH" evidence="6">
    <location>
        <begin position="81"/>
        <end position="209"/>
    </location>
</feature>
<protein>
    <recommendedName>
        <fullName evidence="2">Single-stranded-DNA-specific exonuclease RecJ</fullName>
    </recommendedName>
</protein>
<dbReference type="EMBL" id="JADIMF010000162">
    <property type="protein sequence ID" value="MBO8470114.1"/>
    <property type="molecule type" value="Genomic_DNA"/>
</dbReference>
<dbReference type="SUPFAM" id="SSF64182">
    <property type="entry name" value="DHH phosphoesterases"/>
    <property type="match status" value="2"/>
</dbReference>
<proteinExistence type="inferred from homology"/>
<comment type="similarity">
    <text evidence="1">Belongs to the RecJ family.</text>
</comment>
<reference evidence="9" key="2">
    <citation type="journal article" date="2021" name="PeerJ">
        <title>Extensive microbial diversity within the chicken gut microbiome revealed by metagenomics and culture.</title>
        <authorList>
            <person name="Gilroy R."/>
            <person name="Ravi A."/>
            <person name="Getino M."/>
            <person name="Pursley I."/>
            <person name="Horton D.L."/>
            <person name="Alikhan N.F."/>
            <person name="Baker D."/>
            <person name="Gharbi K."/>
            <person name="Hall N."/>
            <person name="Watson M."/>
            <person name="Adriaenssens E.M."/>
            <person name="Foster-Nyarko E."/>
            <person name="Jarju S."/>
            <person name="Secka A."/>
            <person name="Antonio M."/>
            <person name="Oren A."/>
            <person name="Chaudhuri R.R."/>
            <person name="La Ragione R."/>
            <person name="Hildebrand F."/>
            <person name="Pallen M.J."/>
        </authorList>
    </citation>
    <scope>NUCLEOTIDE SEQUENCE</scope>
    <source>
        <strain evidence="9">14700</strain>
    </source>
</reference>
<keyword evidence="3" id="KW-0540">Nuclease</keyword>
<dbReference type="NCBIfam" id="TIGR00644">
    <property type="entry name" value="recJ"/>
    <property type="match status" value="1"/>
</dbReference>
<dbReference type="PANTHER" id="PTHR30255:SF2">
    <property type="entry name" value="SINGLE-STRANDED-DNA-SPECIFIC EXONUCLEASE RECJ"/>
    <property type="match status" value="1"/>
</dbReference>
<feature type="domain" description="RecJ OB" evidence="8">
    <location>
        <begin position="599"/>
        <end position="705"/>
    </location>
</feature>
<dbReference type="Pfam" id="PF02272">
    <property type="entry name" value="DHHA1"/>
    <property type="match status" value="1"/>
</dbReference>
<organism evidence="9 10">
    <name type="scientific">Candidatus Ornithospirochaeta stercoravium</name>
    <dbReference type="NCBI Taxonomy" id="2840897"/>
    <lineage>
        <taxon>Bacteria</taxon>
        <taxon>Pseudomonadati</taxon>
        <taxon>Spirochaetota</taxon>
        <taxon>Spirochaetia</taxon>
        <taxon>Spirochaetales</taxon>
        <taxon>Spirochaetaceae</taxon>
        <taxon>Spirochaetaceae incertae sedis</taxon>
        <taxon>Candidatus Ornithospirochaeta</taxon>
    </lineage>
</organism>
<dbReference type="InterPro" id="IPR041122">
    <property type="entry name" value="RecJ_OB"/>
</dbReference>
<gene>
    <name evidence="9" type="primary">recJ</name>
    <name evidence="9" type="ORF">IAA72_10090</name>
</gene>
<dbReference type="InterPro" id="IPR003156">
    <property type="entry name" value="DHHA1_dom"/>
</dbReference>
<evidence type="ECO:0000313" key="9">
    <source>
        <dbReference type="EMBL" id="MBO8470114.1"/>
    </source>
</evidence>
<evidence type="ECO:0000313" key="10">
    <source>
        <dbReference type="Proteomes" id="UP000810292"/>
    </source>
</evidence>
<dbReference type="Proteomes" id="UP000810292">
    <property type="component" value="Unassembled WGS sequence"/>
</dbReference>
<name>A0A9D9ICI5_9SPIO</name>
<dbReference type="AlphaFoldDB" id="A0A9D9ICI5"/>
<evidence type="ECO:0000256" key="3">
    <source>
        <dbReference type="ARBA" id="ARBA00022722"/>
    </source>
</evidence>
<evidence type="ECO:0000256" key="4">
    <source>
        <dbReference type="ARBA" id="ARBA00022801"/>
    </source>
</evidence>
<dbReference type="InterPro" id="IPR004610">
    <property type="entry name" value="RecJ"/>
</dbReference>
<sequence>MGMRMDIKVNVSDPGKVRSLKERFSLDLLSATILERRGVESAEDALYYLESDMIYQHSPLECDDVFTAIDRINAAIEEGEKILIFGDRDVDGITGSAILYRGLKKLGASELSVRLPEGDEPYGLTSDIVREILEKEYTLVITVDNGISAINEIKELEKSGVDVIVLDHHIPGDELPGAVALFDPKIPGCGYPFDSLAGCAVAAKMIWALNFSQTPLFGSECIILHAEPRNGSIRINAVRIENLIEIDRITEEVADGGGASQAKDRLMDFLAVNLPIIVLDADTEKKMLRRAFGNNVDINLEDMRSKLEALMPRAKGHSIFDLAMQSRAARYHDGDKEIETLVSLFRSISIYSYPSLSREYDELMEFAAIGTIADLMPMKNENRLIVRKGLKMLSEKPLSCFRSLLGRQNLAGKRLNSRDVSFYIAPVINAAGRMGHPSDALALLISDDPLEADGFTDNLLEMNKMRQMSEENALSLIKGKAAESFERLEGKAVIVSDEAVPRGLTGALASKLSKEYSVLSVVIAAMEDGRVSASVRCSDKYNAKTFLSAFSDLFDDYGGHRCAAGFSMRSENLDTLLQMMENYVAAMDEKGESDEPMTVDADIPPEYMTVGLWKLSELLEPFGQENEELRISIKDAVISDLIAPRSDQKFLRFSLRYGKYSWPAVWWNAGDDKEKFRKGMHVNAVFTPDINFWKGTEKEQLLIKDMEVVQ</sequence>